<dbReference type="Proteomes" id="UP000826234">
    <property type="component" value="Unassembled WGS sequence"/>
</dbReference>
<organism evidence="3 4">
    <name type="scientific">Phrynosoma platyrhinos</name>
    <name type="common">Desert horned lizard</name>
    <dbReference type="NCBI Taxonomy" id="52577"/>
    <lineage>
        <taxon>Eukaryota</taxon>
        <taxon>Metazoa</taxon>
        <taxon>Chordata</taxon>
        <taxon>Craniata</taxon>
        <taxon>Vertebrata</taxon>
        <taxon>Euteleostomi</taxon>
        <taxon>Lepidosauria</taxon>
        <taxon>Squamata</taxon>
        <taxon>Bifurcata</taxon>
        <taxon>Unidentata</taxon>
        <taxon>Episquamata</taxon>
        <taxon>Toxicofera</taxon>
        <taxon>Iguania</taxon>
        <taxon>Phrynosomatidae</taxon>
        <taxon>Phrynosomatinae</taxon>
        <taxon>Phrynosoma</taxon>
    </lineage>
</organism>
<dbReference type="SUPFAM" id="SSF50156">
    <property type="entry name" value="PDZ domain-like"/>
    <property type="match status" value="2"/>
</dbReference>
<evidence type="ECO:0000256" key="1">
    <source>
        <dbReference type="SAM" id="MobiDB-lite"/>
    </source>
</evidence>
<feature type="domain" description="PDZ" evidence="2">
    <location>
        <begin position="40"/>
        <end position="106"/>
    </location>
</feature>
<feature type="region of interest" description="Disordered" evidence="1">
    <location>
        <begin position="115"/>
        <end position="172"/>
    </location>
</feature>
<proteinExistence type="predicted"/>
<dbReference type="SMART" id="SM00228">
    <property type="entry name" value="PDZ"/>
    <property type="match status" value="2"/>
</dbReference>
<dbReference type="PANTHER" id="PTHR19964">
    <property type="entry name" value="MULTIPLE PDZ DOMAIN PROTEIN"/>
    <property type="match status" value="1"/>
</dbReference>
<accession>A0ABQ7TQ65</accession>
<dbReference type="Pfam" id="PF00595">
    <property type="entry name" value="PDZ"/>
    <property type="match status" value="2"/>
</dbReference>
<dbReference type="PROSITE" id="PS50106">
    <property type="entry name" value="PDZ"/>
    <property type="match status" value="2"/>
</dbReference>
<reference evidence="3 4" key="1">
    <citation type="journal article" date="2022" name="Gigascience">
        <title>A chromosome-level genome assembly and annotation of the desert horned lizard, Phrynosoma platyrhinos, provides insight into chromosomal rearrangements among reptiles.</title>
        <authorList>
            <person name="Koochekian N."/>
            <person name="Ascanio A."/>
            <person name="Farleigh K."/>
            <person name="Card D.C."/>
            <person name="Schield D.R."/>
            <person name="Castoe T.A."/>
            <person name="Jezkova T."/>
        </authorList>
    </citation>
    <scope>NUCLEOTIDE SEQUENCE [LARGE SCALE GENOMIC DNA]</scope>
    <source>
        <strain evidence="3">NK-2021</strain>
    </source>
</reference>
<evidence type="ECO:0000259" key="2">
    <source>
        <dbReference type="PROSITE" id="PS50106"/>
    </source>
</evidence>
<gene>
    <name evidence="3" type="ORF">JD844_019596</name>
</gene>
<feature type="domain" description="PDZ" evidence="2">
    <location>
        <begin position="184"/>
        <end position="257"/>
    </location>
</feature>
<dbReference type="PANTHER" id="PTHR19964:SF35">
    <property type="entry name" value="PDZ DOMAIN-CONTAINING PROTEIN"/>
    <property type="match status" value="1"/>
</dbReference>
<dbReference type="InterPro" id="IPR051342">
    <property type="entry name" value="PDZ_scaffold"/>
</dbReference>
<evidence type="ECO:0000313" key="4">
    <source>
        <dbReference type="Proteomes" id="UP000826234"/>
    </source>
</evidence>
<sequence>MVLLVLRIMLPRSIKFPPFILISTFRTLMGPHGMDRTVHCIEFYDCTNGLGIKVIGGIKEFTGEEYGVYVKRILPGGVAYADGRLQPGDQILEVNGDSLLGVTSERREFSELLEKYGSHSNTDSARSSPVLHSGGRYLESTSSGSSSRSQSPLLLSPANSHGPLIGNPGHSPHAISHCSIDSGIQSITIAKSSGLGLTIGGGANRPDGPMVYVQELQSEGDCYRDGRLRVGDHLIAINKDSLVGATHEEAKRILAKTKIRHEGNTEVAFIPGRGRLHPGFSAHNSIHSSPTKAIGNGLASSRLKVHVRSPESRHDSPFPVPSPSPDICPPELTISAPVSPSSQRAVPATKPKVALDPHIRLKDGKLELVRCVSVEQKKLSTPSTTAGL</sequence>
<feature type="compositionally biased region" description="Polar residues" evidence="1">
    <location>
        <begin position="118"/>
        <end position="127"/>
    </location>
</feature>
<comment type="caution">
    <text evidence="3">The sequence shown here is derived from an EMBL/GenBank/DDBJ whole genome shotgun (WGS) entry which is preliminary data.</text>
</comment>
<dbReference type="Gene3D" id="2.30.42.10">
    <property type="match status" value="2"/>
</dbReference>
<dbReference type="EMBL" id="JAIPUX010000026">
    <property type="protein sequence ID" value="KAH0631788.1"/>
    <property type="molecule type" value="Genomic_DNA"/>
</dbReference>
<dbReference type="InterPro" id="IPR001478">
    <property type="entry name" value="PDZ"/>
</dbReference>
<feature type="compositionally biased region" description="Low complexity" evidence="1">
    <location>
        <begin position="138"/>
        <end position="156"/>
    </location>
</feature>
<dbReference type="InterPro" id="IPR036034">
    <property type="entry name" value="PDZ_sf"/>
</dbReference>
<dbReference type="CDD" id="cd06698">
    <property type="entry name" value="PDZ1_hSTXBP4-PDZ2_GgSTXBP4-like"/>
    <property type="match status" value="1"/>
</dbReference>
<keyword evidence="4" id="KW-1185">Reference proteome</keyword>
<protein>
    <recommendedName>
        <fullName evidence="2">PDZ domain-containing protein</fullName>
    </recommendedName>
</protein>
<evidence type="ECO:0000313" key="3">
    <source>
        <dbReference type="EMBL" id="KAH0631788.1"/>
    </source>
</evidence>
<name>A0ABQ7TQ65_PHRPL</name>